<dbReference type="GO" id="GO:0046872">
    <property type="term" value="F:metal ion binding"/>
    <property type="evidence" value="ECO:0007669"/>
    <property type="project" value="UniProtKB-KW"/>
</dbReference>
<dbReference type="PDBsum" id="5WM4"/>
<feature type="domain" description="AMP-dependent synthetase/ligase" evidence="5">
    <location>
        <begin position="31"/>
        <end position="394"/>
    </location>
</feature>
<dbReference type="Pfam" id="PF00501">
    <property type="entry name" value="AMP-binding"/>
    <property type="match status" value="1"/>
</dbReference>
<dbReference type="PDBsum" id="5WM5"/>
<dbReference type="PDBsum" id="5WM7"/>
<dbReference type="PDBsum" id="5WM2"/>
<dbReference type="FunFam" id="3.30.300.30:FF:000008">
    <property type="entry name" value="2,3-dihydroxybenzoate-AMP ligase"/>
    <property type="match status" value="1"/>
</dbReference>
<dbReference type="PDB" id="5WM5">
    <property type="method" value="X-ray"/>
    <property type="resolution" value="1.80 A"/>
    <property type="chains" value="A=1-544"/>
</dbReference>
<dbReference type="GO" id="GO:0005524">
    <property type="term" value="F:ATP binding"/>
    <property type="evidence" value="ECO:0007669"/>
    <property type="project" value="UniProtKB-KW"/>
</dbReference>
<gene>
    <name evidence="7" type="primary">cahJ</name>
</gene>
<dbReference type="PANTHER" id="PTHR43767">
    <property type="entry name" value="LONG-CHAIN-FATTY-ACID--COA LIGASE"/>
    <property type="match status" value="1"/>
</dbReference>
<dbReference type="PDB" id="5WM7">
    <property type="method" value="X-ray"/>
    <property type="resolution" value="1.78 A"/>
    <property type="chains" value="A=1-544"/>
</dbReference>
<reference evidence="7" key="1">
    <citation type="journal article" date="2016" name="Nat. Commun.">
        <title>Discovery of cahuitamycins as biofilm inhibitors derived from a convergent biosynthetic pathway.</title>
        <authorList>
            <person name="Park S.R."/>
            <person name="Tripathi A."/>
            <person name="Wu J."/>
            <person name="Schultz P.J."/>
            <person name="Yim I."/>
            <person name="McQuade T.J."/>
            <person name="Yu F."/>
            <person name="Arevang C.J."/>
            <person name="Mensah A.Y."/>
            <person name="Tamayo-Castillo G."/>
            <person name="Xi C."/>
            <person name="Sherman D.H."/>
        </authorList>
    </citation>
    <scope>NUCLEOTIDE SEQUENCE</scope>
    <source>
        <strain evidence="7">12620-H2</strain>
    </source>
</reference>
<dbReference type="PDBsum" id="5WM6"/>
<name>A0A140DJY3_9ACTN</name>
<feature type="binding site" evidence="8 12">
    <location>
        <position position="332"/>
    </location>
    <ligand>
        <name>AMP</name>
        <dbReference type="ChEBI" id="CHEBI:456215"/>
    </ligand>
</feature>
<dbReference type="FunFam" id="3.40.50.980:FF:000003">
    <property type="entry name" value="Vibriobactin-specific 2,3-dihydroxybenzoate-AMP ligase"/>
    <property type="match status" value="1"/>
</dbReference>
<evidence type="ECO:0000313" key="7">
    <source>
        <dbReference type="EMBL" id="AMK48234.1"/>
    </source>
</evidence>
<dbReference type="CDD" id="cd05920">
    <property type="entry name" value="23DHB-AMP_lg"/>
    <property type="match status" value="1"/>
</dbReference>
<sequence>MLDGWVPWPESFARRYRAAGYWEGRPLDRLLRERAAADPDRIALVDAAGDRWTYAELDRHADRQAAGLRRLGIGAGDRVVVQLPNTDAFVVLFFALLRAGAVPVLTLPAHRESEIVHVAETAGATAYVIPDVLDGFDHRALARAARKAVPSIEHVLVAGEAAEFTALADVDAAPVPLAEPDPGDVALLLLSGGTTGKPKLIPRTHDDYTYNVRASAEVCGFDSDTVYLVVLPTAHNFALACPGLLGTLMVGGTVVLAPTPSPEDAFELIEREKVTATAVVPPVALLWLDAVEWEDADLSSLRLLQVGGSKLGAEPAARVRPALGCTLQQVFGMAEGLLNYTRLDDPSDLVIQTQGRPLSPDDEIRVVDEDGRDVAPGETGELLTRGPYTLRGYYRAPEHNARTFSDDGFYRTGDLVRVLPSGHLVVEGRAKDQINRGGDKISAEELENHIMAHPGVHDAAVVGMPDATMGERTCACLVPRAGRSAPAQRELAAFLTDRGVAAYKLPDRVEVMDAFPRTSVGKTDKKELGRRIAGQLRTEDGGVH</sequence>
<keyword evidence="8 9" id="KW-0002">3D-structure</keyword>
<dbReference type="PDBsum" id="5WM3"/>
<evidence type="ECO:0000256" key="1">
    <source>
        <dbReference type="ARBA" id="ARBA00006432"/>
    </source>
</evidence>
<evidence type="ECO:0007829" key="11">
    <source>
        <dbReference type="PDB" id="5WM6"/>
    </source>
</evidence>
<evidence type="ECO:0007829" key="8">
    <source>
        <dbReference type="PDB" id="5WM2"/>
    </source>
</evidence>
<dbReference type="SUPFAM" id="SSF56801">
    <property type="entry name" value="Acetyl-CoA synthetase-like"/>
    <property type="match status" value="1"/>
</dbReference>
<keyword evidence="4" id="KW-0067">ATP-binding</keyword>
<dbReference type="Gene3D" id="2.30.38.10">
    <property type="entry name" value="Luciferase, Domain 3"/>
    <property type="match status" value="1"/>
</dbReference>
<feature type="binding site" evidence="8 12">
    <location>
        <position position="308"/>
    </location>
    <ligand>
        <name>AMP</name>
        <dbReference type="ChEBI" id="CHEBI:456215"/>
    </ligand>
</feature>
<feature type="binding site" evidence="8 12">
    <location>
        <position position="330"/>
    </location>
    <ligand>
        <name>AMP</name>
        <dbReference type="ChEBI" id="CHEBI:456215"/>
    </ligand>
</feature>
<comment type="similarity">
    <text evidence="1">Belongs to the ATP-dependent AMP-binding enzyme family.</text>
</comment>
<evidence type="ECO:0007829" key="9">
    <source>
        <dbReference type="PDB" id="5WM3"/>
    </source>
</evidence>
<evidence type="ECO:0007829" key="12">
    <source>
        <dbReference type="PDB" id="5WM7"/>
    </source>
</evidence>
<evidence type="ECO:0000256" key="3">
    <source>
        <dbReference type="ARBA" id="ARBA00022741"/>
    </source>
</evidence>
<dbReference type="PANTHER" id="PTHR43767:SF1">
    <property type="entry name" value="NONRIBOSOMAL PEPTIDE SYNTHASE PES1 (EUROFUNG)-RELATED"/>
    <property type="match status" value="1"/>
</dbReference>
<reference evidence="8 9" key="2">
    <citation type="journal article" date="2018" name="ChemBioChem">
        <title>A Defined and Flexible Pocket Explains Aryl Substrate Promiscuity of the Cahuitamycin Starter Unit-Activating Enzyme CahJ.</title>
        <authorList>
            <person name="Tripathi A."/>
            <person name="Park S.R."/>
            <person name="Sikkema A.P."/>
            <person name="Cho H.J."/>
            <person name="Wu J."/>
            <person name="Lee B."/>
            <person name="Xi C."/>
            <person name="Smith J.L."/>
            <person name="Sherman D.H."/>
        </authorList>
    </citation>
    <scope>X-RAY CRYSTALLOGRAPHY (1.55 ANGSTROMS) IN COMPLEX WITH AMP AND MG(2+)</scope>
</reference>
<dbReference type="PROSITE" id="PS00455">
    <property type="entry name" value="AMP_BINDING"/>
    <property type="match status" value="1"/>
</dbReference>
<organism evidence="7">
    <name type="scientific">Streptomyces gandocaensis</name>
    <dbReference type="NCBI Taxonomy" id="1649596"/>
    <lineage>
        <taxon>Bacteria</taxon>
        <taxon>Bacillati</taxon>
        <taxon>Actinomycetota</taxon>
        <taxon>Actinomycetes</taxon>
        <taxon>Kitasatosporales</taxon>
        <taxon>Streptomycetaceae</taxon>
        <taxon>Streptomyces</taxon>
    </lineage>
</organism>
<dbReference type="InterPro" id="IPR045851">
    <property type="entry name" value="AMP-bd_C_sf"/>
</dbReference>
<keyword evidence="2 7" id="KW-0436">Ligase</keyword>
<dbReference type="PDB" id="5WM4">
    <property type="method" value="X-ray"/>
    <property type="resolution" value="1.78 A"/>
    <property type="chains" value="A=1-544"/>
</dbReference>
<feature type="binding site" evidence="10">
    <location>
        <position position="456"/>
    </location>
    <ligand>
        <name>Mg(2+)</name>
        <dbReference type="ChEBI" id="CHEBI:18420"/>
        <label>2</label>
    </ligand>
</feature>
<feature type="binding site" evidence="8 12">
    <location>
        <position position="334"/>
    </location>
    <ligand>
        <name>AMP</name>
        <dbReference type="ChEBI" id="CHEBI:456215"/>
    </ligand>
</feature>
<dbReference type="PDB" id="5WM3">
    <property type="method" value="X-ray"/>
    <property type="resolution" value="1.68 A"/>
    <property type="chains" value="A=1-544"/>
</dbReference>
<dbReference type="SMR" id="A0A140DJY3"/>
<feature type="binding site" evidence="9 11">
    <location>
        <position position="324"/>
    </location>
    <ligand>
        <name>Mg(2+)</name>
        <dbReference type="ChEBI" id="CHEBI:18420"/>
        <label>1</label>
    </ligand>
</feature>
<feature type="binding site" evidence="9 11">
    <location>
        <position position="299"/>
    </location>
    <ligand>
        <name>Mg(2+)</name>
        <dbReference type="ChEBI" id="CHEBI:18420"/>
        <label>1</label>
    </ligand>
</feature>
<feature type="binding site" evidence="8 12">
    <location>
        <position position="440"/>
    </location>
    <ligand>
        <name>AMP</name>
        <dbReference type="ChEBI" id="CHEBI:456215"/>
    </ligand>
</feature>
<feature type="domain" description="AMP-binding enzyme C-terminal" evidence="6">
    <location>
        <begin position="445"/>
        <end position="522"/>
    </location>
</feature>
<dbReference type="FunFam" id="2.30.38.10:FF:000003">
    <property type="entry name" value="Vibriobactin-specific 2,3-dihydroxybenzoate-AMP ligase"/>
    <property type="match status" value="1"/>
</dbReference>
<evidence type="ECO:0000259" key="5">
    <source>
        <dbReference type="Pfam" id="PF00501"/>
    </source>
</evidence>
<dbReference type="GO" id="GO:0016878">
    <property type="term" value="F:acid-thiol ligase activity"/>
    <property type="evidence" value="ECO:0007669"/>
    <property type="project" value="UniProtKB-ARBA"/>
</dbReference>
<dbReference type="InterPro" id="IPR020845">
    <property type="entry name" value="AMP-binding_CS"/>
</dbReference>
<feature type="binding site" evidence="9 11">
    <location>
        <position position="301"/>
    </location>
    <ligand>
        <name>Mg(2+)</name>
        <dbReference type="ChEBI" id="CHEBI:18420"/>
        <label>1</label>
    </ligand>
</feature>
<dbReference type="EMBL" id="KU363800">
    <property type="protein sequence ID" value="AMK48234.1"/>
    <property type="molecule type" value="Genomic_DNA"/>
</dbReference>
<dbReference type="PDB" id="5WM2">
    <property type="method" value="X-ray"/>
    <property type="resolution" value="1.55 A"/>
    <property type="chains" value="A=1-544"/>
</dbReference>
<dbReference type="InterPro" id="IPR025110">
    <property type="entry name" value="AMP-bd_C"/>
</dbReference>
<evidence type="ECO:0000256" key="2">
    <source>
        <dbReference type="ARBA" id="ARBA00022598"/>
    </source>
</evidence>
<dbReference type="AlphaFoldDB" id="A0A140DJY3"/>
<feature type="binding site" evidence="8 12">
    <location>
        <position position="431"/>
    </location>
    <ligand>
        <name>AMP</name>
        <dbReference type="ChEBI" id="CHEBI:456215"/>
    </ligand>
</feature>
<feature type="binding site" evidence="8 12">
    <location>
        <position position="414"/>
    </location>
    <ligand>
        <name>AMP</name>
        <dbReference type="ChEBI" id="CHEBI:456215"/>
    </ligand>
</feature>
<dbReference type="PDB" id="5WM6">
    <property type="method" value="X-ray"/>
    <property type="resolution" value="2.00 A"/>
    <property type="chains" value="A=1-544"/>
</dbReference>
<accession>A0A140DJY3</accession>
<evidence type="ECO:0007829" key="10">
    <source>
        <dbReference type="PDB" id="5WM4"/>
    </source>
</evidence>
<keyword evidence="9 10" id="KW-0479">Metal-binding</keyword>
<dbReference type="Gene3D" id="3.30.300.30">
    <property type="match status" value="1"/>
</dbReference>
<protein>
    <submittedName>
        <fullName evidence="7">Salicylate-AMP ligase</fullName>
    </submittedName>
</protein>
<feature type="binding site" evidence="10">
    <location>
        <position position="451"/>
    </location>
    <ligand>
        <name>Mg(2+)</name>
        <dbReference type="ChEBI" id="CHEBI:18420"/>
        <label>2</label>
    </ligand>
</feature>
<keyword evidence="3 8" id="KW-0547">Nucleotide-binding</keyword>
<evidence type="ECO:0000259" key="6">
    <source>
        <dbReference type="Pfam" id="PF13193"/>
    </source>
</evidence>
<dbReference type="Pfam" id="PF13193">
    <property type="entry name" value="AMP-binding_C"/>
    <property type="match status" value="1"/>
</dbReference>
<proteinExistence type="evidence at protein level"/>
<evidence type="ECO:0000256" key="4">
    <source>
        <dbReference type="ARBA" id="ARBA00022840"/>
    </source>
</evidence>
<feature type="binding site" evidence="10">
    <location>
        <position position="453"/>
    </location>
    <ligand>
        <name>Mg(2+)</name>
        <dbReference type="ChEBI" id="CHEBI:18420"/>
        <label>2</label>
    </ligand>
</feature>
<dbReference type="InterPro" id="IPR000873">
    <property type="entry name" value="AMP-dep_synth/lig_dom"/>
</dbReference>
<dbReference type="Gene3D" id="3.40.50.980">
    <property type="match status" value="2"/>
</dbReference>
<dbReference type="InterPro" id="IPR050237">
    <property type="entry name" value="ATP-dep_AMP-bd_enzyme"/>
</dbReference>